<comment type="caution">
    <text evidence="5">The sequence shown here is derived from an EMBL/GenBank/DDBJ whole genome shotgun (WGS) entry which is preliminary data.</text>
</comment>
<dbReference type="PANTHER" id="PTHR11216:SF174">
    <property type="entry name" value="GH06923P"/>
    <property type="match status" value="1"/>
</dbReference>
<dbReference type="PROSITE" id="PS50031">
    <property type="entry name" value="EH"/>
    <property type="match status" value="2"/>
</dbReference>
<dbReference type="GO" id="GO:0006897">
    <property type="term" value="P:endocytosis"/>
    <property type="evidence" value="ECO:0007669"/>
    <property type="project" value="TreeGrafter"/>
</dbReference>
<evidence type="ECO:0000256" key="2">
    <source>
        <dbReference type="SAM" id="MobiDB-lite"/>
    </source>
</evidence>
<feature type="coiled-coil region" evidence="1">
    <location>
        <begin position="548"/>
        <end position="582"/>
    </location>
</feature>
<dbReference type="InterPro" id="IPR011992">
    <property type="entry name" value="EF-hand-dom_pair"/>
</dbReference>
<evidence type="ECO:0000256" key="1">
    <source>
        <dbReference type="SAM" id="Coils"/>
    </source>
</evidence>
<dbReference type="PROSITE" id="PS50222">
    <property type="entry name" value="EF_HAND_2"/>
    <property type="match status" value="1"/>
</dbReference>
<dbReference type="PANTHER" id="PTHR11216">
    <property type="entry name" value="EH DOMAIN"/>
    <property type="match status" value="1"/>
</dbReference>
<dbReference type="InterPro" id="IPR002048">
    <property type="entry name" value="EF_hand_dom"/>
</dbReference>
<dbReference type="SMART" id="SM00027">
    <property type="entry name" value="EH"/>
    <property type="match status" value="2"/>
</dbReference>
<feature type="domain" description="EF-hand" evidence="4">
    <location>
        <begin position="175"/>
        <end position="210"/>
    </location>
</feature>
<dbReference type="Proteomes" id="UP001162031">
    <property type="component" value="Unassembled WGS sequence"/>
</dbReference>
<evidence type="ECO:0008006" key="7">
    <source>
        <dbReference type="Google" id="ProtNLM"/>
    </source>
</evidence>
<feature type="domain" description="EH" evidence="3">
    <location>
        <begin position="24"/>
        <end position="100"/>
    </location>
</feature>
<feature type="domain" description="EH" evidence="3">
    <location>
        <begin position="176"/>
        <end position="259"/>
    </location>
</feature>
<dbReference type="GO" id="GO:0005886">
    <property type="term" value="C:plasma membrane"/>
    <property type="evidence" value="ECO:0007669"/>
    <property type="project" value="TreeGrafter"/>
</dbReference>
<keyword evidence="1" id="KW-0175">Coiled coil</keyword>
<dbReference type="Gene3D" id="1.10.238.10">
    <property type="entry name" value="EF-hand"/>
    <property type="match status" value="2"/>
</dbReference>
<name>A0AAV0UK43_HYABA</name>
<evidence type="ECO:0000313" key="6">
    <source>
        <dbReference type="Proteomes" id="UP001162031"/>
    </source>
</evidence>
<organism evidence="5 6">
    <name type="scientific">Hyaloperonospora brassicae</name>
    <name type="common">Brassica downy mildew</name>
    <name type="synonym">Peronospora brassicae</name>
    <dbReference type="NCBI Taxonomy" id="162125"/>
    <lineage>
        <taxon>Eukaryota</taxon>
        <taxon>Sar</taxon>
        <taxon>Stramenopiles</taxon>
        <taxon>Oomycota</taxon>
        <taxon>Peronosporomycetes</taxon>
        <taxon>Peronosporales</taxon>
        <taxon>Peronosporaceae</taxon>
        <taxon>Hyaloperonospora</taxon>
    </lineage>
</organism>
<feature type="region of interest" description="Disordered" evidence="2">
    <location>
        <begin position="952"/>
        <end position="971"/>
    </location>
</feature>
<accession>A0AAV0UK43</accession>
<proteinExistence type="predicted"/>
<dbReference type="GO" id="GO:0005737">
    <property type="term" value="C:cytoplasm"/>
    <property type="evidence" value="ECO:0007669"/>
    <property type="project" value="TreeGrafter"/>
</dbReference>
<evidence type="ECO:0000313" key="5">
    <source>
        <dbReference type="EMBL" id="CAI5736140.1"/>
    </source>
</evidence>
<sequence>MNPQQQQQQQQISLHTWVPPSPQEQQLYDRLFAQVDDQRRNVIGGPQAVALFSRSHVDKSVLREIWNIADGRRQSALSRQEFYVAMRLISMAQHGEQVSVQRFHGFANRPYPLAKIEGVVLPQEVHCTPQNVQQQQLPTQVPVQAHIQVPPRNVGMGGHPQQLLSTGASFVPTAEEMGKYQLVFQQYDTDHDGFLNGAEAVALFQLSGLDRNVLREIWSMADVTRDSKLSVQEFYVAMHLIVCVSKRGLRMPPTLPRELSEAVFSARSVGAGAALDQGSGSQGIASVSQDKLVGKQLEDAPPYKPEGMCAFDSLSTTADTPLPNLLPPPSPHDSRKSAFDQADTSGSNVQLEGFSGPPAASPSVSLHGSVPTSFEQQERYGFTTTHTPKVVARARTNSASSMNSMSSFGDFSSLSSQQSMQLPLHDFGSNDRAQAGNPSYQAQHGLAAGGGFGVPQTLSEKPFMSGEEEKRLARQLDQQNRDFAQIVADVERKLPAIETMSTALDSLHEMRDELVALVMKRDAMRAASTSASASNGDVGSDKTWHAVAQSLQSLVDNQKQLVRRLQSDISREESELEEAILSAKLQQKMSLESRSPVTGATSPPVLTHASSRAAKGEATAFASTPLTFGEPDGMSLPVTVPSAPPMSTSPHGVADSSGFDAFGSFESGPSPAATIPSTIPSMIPPTSPFSQHLSAPPSARGDGNFDAFDDCAAVSSTGKDPSLMLDFGGESPFTSASVPAAMSDDTGFGDFNAAAPLATYAESMLPPISAAIDASFAPFQPSPSPAAIAFSGFDDFGTAPSSTISVAVMEGTSDSTNFSSEPTSFFDADSSASAHEFGPRDLLVATEDPVFDAFPTTALFDADATPSASTAVDTPNLLLASVAADKNEPDAFGDFGGVTASIDTAVEFAESAAFELQPSGSALSPSTSSSIAAMPSSTIGSLPAMMGSAEEAFASEKTTGDSPFSPVASADSNSVTGLGDFDGFGGFIAAPTDTTAPLSTSTSIAATPSSNSCTIDSFPATMESVEEAFASEKTTSDSPFSPVASADSNSVTGLGDFDGFGGFIAAPTLTDTTAPLSAPDEPAAMISDTALLSPEAKIDNEEGCEDISVASASTLAATTGSQTTESVVGNECSPVPSGSKKLGDFVDINLASVTADSDNTLLSPVNDGFEVIDDFVAAPLPATDEKAVDTNNCSDSEA</sequence>
<dbReference type="GO" id="GO:0005509">
    <property type="term" value="F:calcium ion binding"/>
    <property type="evidence" value="ECO:0007669"/>
    <property type="project" value="InterPro"/>
</dbReference>
<dbReference type="SMART" id="SM00054">
    <property type="entry name" value="EFh"/>
    <property type="match status" value="3"/>
</dbReference>
<gene>
    <name evidence="5" type="ORF">HBR001_LOCUS6730</name>
</gene>
<dbReference type="EMBL" id="CANTFL010001296">
    <property type="protein sequence ID" value="CAI5736140.1"/>
    <property type="molecule type" value="Genomic_DNA"/>
</dbReference>
<dbReference type="GO" id="GO:0016197">
    <property type="term" value="P:endosomal transport"/>
    <property type="evidence" value="ECO:0007669"/>
    <property type="project" value="TreeGrafter"/>
</dbReference>
<evidence type="ECO:0000259" key="4">
    <source>
        <dbReference type="PROSITE" id="PS50222"/>
    </source>
</evidence>
<feature type="compositionally biased region" description="Polar residues" evidence="2">
    <location>
        <begin position="362"/>
        <end position="371"/>
    </location>
</feature>
<feature type="region of interest" description="Disordered" evidence="2">
    <location>
        <begin position="1027"/>
        <end position="1047"/>
    </location>
</feature>
<keyword evidence="6" id="KW-1185">Reference proteome</keyword>
<evidence type="ECO:0000259" key="3">
    <source>
        <dbReference type="PROSITE" id="PS50031"/>
    </source>
</evidence>
<dbReference type="AlphaFoldDB" id="A0AAV0UK43"/>
<feature type="region of interest" description="Disordered" evidence="2">
    <location>
        <begin position="319"/>
        <end position="371"/>
    </location>
</feature>
<protein>
    <recommendedName>
        <fullName evidence="7">Calmodulin</fullName>
    </recommendedName>
</protein>
<dbReference type="InterPro" id="IPR000261">
    <property type="entry name" value="EH_dom"/>
</dbReference>
<dbReference type="Pfam" id="PF12763">
    <property type="entry name" value="EH"/>
    <property type="match status" value="2"/>
</dbReference>
<reference evidence="5" key="1">
    <citation type="submission" date="2022-12" db="EMBL/GenBank/DDBJ databases">
        <authorList>
            <person name="Webb A."/>
        </authorList>
    </citation>
    <scope>NUCLEOTIDE SEQUENCE</scope>
    <source>
        <strain evidence="5">Hp1</strain>
    </source>
</reference>
<dbReference type="SUPFAM" id="SSF47473">
    <property type="entry name" value="EF-hand"/>
    <property type="match status" value="2"/>
</dbReference>
<dbReference type="CDD" id="cd00052">
    <property type="entry name" value="EH"/>
    <property type="match status" value="2"/>
</dbReference>